<keyword evidence="3" id="KW-1185">Reference proteome</keyword>
<feature type="chain" id="PRO_5007857940" description="F-box domain-containing protein" evidence="1">
    <location>
        <begin position="19"/>
        <end position="401"/>
    </location>
</feature>
<evidence type="ECO:0000256" key="1">
    <source>
        <dbReference type="SAM" id="SignalP"/>
    </source>
</evidence>
<organism evidence="2 3">
    <name type="scientific">Exidia glandulosa HHB12029</name>
    <dbReference type="NCBI Taxonomy" id="1314781"/>
    <lineage>
        <taxon>Eukaryota</taxon>
        <taxon>Fungi</taxon>
        <taxon>Dikarya</taxon>
        <taxon>Basidiomycota</taxon>
        <taxon>Agaricomycotina</taxon>
        <taxon>Agaricomycetes</taxon>
        <taxon>Auriculariales</taxon>
        <taxon>Exidiaceae</taxon>
        <taxon>Exidia</taxon>
    </lineage>
</organism>
<dbReference type="EMBL" id="KV426064">
    <property type="protein sequence ID" value="KZV89774.1"/>
    <property type="molecule type" value="Genomic_DNA"/>
</dbReference>
<evidence type="ECO:0000313" key="3">
    <source>
        <dbReference type="Proteomes" id="UP000077266"/>
    </source>
</evidence>
<name>A0A165FZT5_EXIGL</name>
<proteinExistence type="predicted"/>
<evidence type="ECO:0008006" key="4">
    <source>
        <dbReference type="Google" id="ProtNLM"/>
    </source>
</evidence>
<evidence type="ECO:0000313" key="2">
    <source>
        <dbReference type="EMBL" id="KZV89774.1"/>
    </source>
</evidence>
<dbReference type="InParanoid" id="A0A165FZT5"/>
<gene>
    <name evidence="2" type="ORF">EXIGLDRAFT_695323</name>
</gene>
<reference evidence="2 3" key="1">
    <citation type="journal article" date="2016" name="Mol. Biol. Evol.">
        <title>Comparative Genomics of Early-Diverging Mushroom-Forming Fungi Provides Insights into the Origins of Lignocellulose Decay Capabilities.</title>
        <authorList>
            <person name="Nagy L.G."/>
            <person name="Riley R."/>
            <person name="Tritt A."/>
            <person name="Adam C."/>
            <person name="Daum C."/>
            <person name="Floudas D."/>
            <person name="Sun H."/>
            <person name="Yadav J.S."/>
            <person name="Pangilinan J."/>
            <person name="Larsson K.H."/>
            <person name="Matsuura K."/>
            <person name="Barry K."/>
            <person name="Labutti K."/>
            <person name="Kuo R."/>
            <person name="Ohm R.A."/>
            <person name="Bhattacharya S.S."/>
            <person name="Shirouzu T."/>
            <person name="Yoshinaga Y."/>
            <person name="Martin F.M."/>
            <person name="Grigoriev I.V."/>
            <person name="Hibbett D.S."/>
        </authorList>
    </citation>
    <scope>NUCLEOTIDE SEQUENCE [LARGE SCALE GENOMIC DNA]</scope>
    <source>
        <strain evidence="2 3">HHB12029</strain>
    </source>
</reference>
<keyword evidence="1" id="KW-0732">Signal</keyword>
<dbReference type="AlphaFoldDB" id="A0A165FZT5"/>
<feature type="signal peptide" evidence="1">
    <location>
        <begin position="1"/>
        <end position="18"/>
    </location>
</feature>
<protein>
    <recommendedName>
        <fullName evidence="4">F-box domain-containing protein</fullName>
    </recommendedName>
</protein>
<sequence>MLLQPVMTLHFIHLPALPLDVVVEIAMWMGEGRHVKKLIRFAGTAKTARAAALPVVLRTLAVSVDHVHHFMALDQIRFELPTRTLLLAIPVVSVSSHYTRPLQRLKKVSSLAIVALPPDLLDDTIYAGNTPETFSAILGLPLLQANLGRLSLACNLAEPLDIGQLHLDRLGRLTELRLGLHSKTLTVSSTFSLPDTIRVLCLSPDVVVVFAALELRLPALTSLAVMHHDRTTVSWPGDHVWKFPPPTQPSVVALGSAFRHFVGGHNTVTDVLVEDVEVNEDMLEALILLPHLTRLSVHPLTTARSAFTEAHAIQFLACKVLGRLESLKVLHLGTRVTSQPHPTYEWEQVVAAIPPSLQLLQEPQFSSCPPYAFDWANDELKDLTFRNPDERSDTSEDEDEN</sequence>
<dbReference type="Proteomes" id="UP000077266">
    <property type="component" value="Unassembled WGS sequence"/>
</dbReference>
<accession>A0A165FZT5</accession>